<evidence type="ECO:0008006" key="3">
    <source>
        <dbReference type="Google" id="ProtNLM"/>
    </source>
</evidence>
<protein>
    <recommendedName>
        <fullName evidence="3">DNA-binding protein</fullName>
    </recommendedName>
</protein>
<dbReference type="RefSeq" id="WP_018597944.1">
    <property type="nucleotide sequence ID" value="NZ_CABLBP010000008.1"/>
</dbReference>
<gene>
    <name evidence="1" type="ORF">E5259_11620</name>
</gene>
<name>A0A7G5MU98_9FIRM</name>
<evidence type="ECO:0000313" key="2">
    <source>
        <dbReference type="Proteomes" id="UP000515789"/>
    </source>
</evidence>
<dbReference type="AlphaFoldDB" id="A0A7G5MU98"/>
<dbReference type="EMBL" id="CP039126">
    <property type="protein sequence ID" value="QMW78191.1"/>
    <property type="molecule type" value="Genomic_DNA"/>
</dbReference>
<proteinExistence type="predicted"/>
<reference evidence="1 2" key="1">
    <citation type="submission" date="2019-04" db="EMBL/GenBank/DDBJ databases">
        <authorList>
            <person name="Schori C."/>
            <person name="Ahrens C."/>
        </authorList>
    </citation>
    <scope>NUCLEOTIDE SEQUENCE [LARGE SCALE GENOMIC DNA]</scope>
    <source>
        <strain evidence="1 2">DSM 2950</strain>
    </source>
</reference>
<evidence type="ECO:0000313" key="1">
    <source>
        <dbReference type="EMBL" id="QMW78191.1"/>
    </source>
</evidence>
<organism evidence="1 2">
    <name type="scientific">Blautia producta</name>
    <dbReference type="NCBI Taxonomy" id="33035"/>
    <lineage>
        <taxon>Bacteria</taxon>
        <taxon>Bacillati</taxon>
        <taxon>Bacillota</taxon>
        <taxon>Clostridia</taxon>
        <taxon>Lachnospirales</taxon>
        <taxon>Lachnospiraceae</taxon>
        <taxon>Blautia</taxon>
    </lineage>
</organism>
<dbReference type="Proteomes" id="UP000515789">
    <property type="component" value="Chromosome"/>
</dbReference>
<accession>A0A7G5MU98</accession>
<dbReference type="GeneID" id="75050689"/>
<sequence>MNKTKERITSQPLTVDIETLAAMLSCGHATARKIGIQAGAKIVIGRRVLYSVEKVKNYLSYLEE</sequence>